<dbReference type="PANTHER" id="PTHR33052">
    <property type="entry name" value="DUF4228 DOMAIN PROTEIN-RELATED"/>
    <property type="match status" value="1"/>
</dbReference>
<organism evidence="2 3">
    <name type="scientific">Datura stramonium</name>
    <name type="common">Jimsonweed</name>
    <name type="synonym">Common thornapple</name>
    <dbReference type="NCBI Taxonomy" id="4076"/>
    <lineage>
        <taxon>Eukaryota</taxon>
        <taxon>Viridiplantae</taxon>
        <taxon>Streptophyta</taxon>
        <taxon>Embryophyta</taxon>
        <taxon>Tracheophyta</taxon>
        <taxon>Spermatophyta</taxon>
        <taxon>Magnoliopsida</taxon>
        <taxon>eudicotyledons</taxon>
        <taxon>Gunneridae</taxon>
        <taxon>Pentapetalae</taxon>
        <taxon>asterids</taxon>
        <taxon>lamiids</taxon>
        <taxon>Solanales</taxon>
        <taxon>Solanaceae</taxon>
        <taxon>Solanoideae</taxon>
        <taxon>Datureae</taxon>
        <taxon>Datura</taxon>
    </lineage>
</organism>
<comment type="caution">
    <text evidence="2">The sequence shown here is derived from an EMBL/GenBank/DDBJ whole genome shotgun (WGS) entry which is preliminary data.</text>
</comment>
<accession>A0ABS8SQ40</accession>
<evidence type="ECO:0000256" key="1">
    <source>
        <dbReference type="SAM" id="Coils"/>
    </source>
</evidence>
<proteinExistence type="predicted"/>
<feature type="coiled-coil region" evidence="1">
    <location>
        <begin position="105"/>
        <end position="132"/>
    </location>
</feature>
<reference evidence="2 3" key="1">
    <citation type="journal article" date="2021" name="BMC Genomics">
        <title>Datura genome reveals duplications of psychoactive alkaloid biosynthetic genes and high mutation rate following tissue culture.</title>
        <authorList>
            <person name="Rajewski A."/>
            <person name="Carter-House D."/>
            <person name="Stajich J."/>
            <person name="Litt A."/>
        </authorList>
    </citation>
    <scope>NUCLEOTIDE SEQUENCE [LARGE SCALE GENOMIC DNA]</scope>
    <source>
        <strain evidence="2">AR-01</strain>
    </source>
</reference>
<evidence type="ECO:0000313" key="2">
    <source>
        <dbReference type="EMBL" id="MCD7461120.1"/>
    </source>
</evidence>
<name>A0ABS8SQ40_DATST</name>
<dbReference type="InterPro" id="IPR025322">
    <property type="entry name" value="PADRE_dom"/>
</dbReference>
<protein>
    <submittedName>
        <fullName evidence="2">Uncharacterized protein</fullName>
    </submittedName>
</protein>
<gene>
    <name evidence="2" type="ORF">HAX54_045330</name>
</gene>
<dbReference type="EMBL" id="JACEIK010000700">
    <property type="protein sequence ID" value="MCD7461120.1"/>
    <property type="molecule type" value="Genomic_DNA"/>
</dbReference>
<evidence type="ECO:0000313" key="3">
    <source>
        <dbReference type="Proteomes" id="UP000823775"/>
    </source>
</evidence>
<dbReference type="Proteomes" id="UP000823775">
    <property type="component" value="Unassembled WGS sequence"/>
</dbReference>
<sequence>MGACLSSSSSSSSSTIIDQKQQQAYVISISGELRQYSVPINVSQVLQSEMPSDASFICNSDRLYFDDFIPSLDSQYQLIPGQIYFVLPASKLQYRLSASDMAALAVKASAALEDLNKNNRRYSRKMISKKSNSRISPMQILHVDEEPRDYTPTQSRQSNNIRTTTVGLGVSMRSASVRKLQRLSSRRAKMAVRSFRKLMTIQEGSVLLFN</sequence>
<keyword evidence="3" id="KW-1185">Reference proteome</keyword>
<dbReference type="Pfam" id="PF14009">
    <property type="entry name" value="PADRE"/>
    <property type="match status" value="1"/>
</dbReference>
<keyword evidence="1" id="KW-0175">Coiled coil</keyword>